<accession>A0A0M9G2P4</accession>
<dbReference type="InterPro" id="IPR027365">
    <property type="entry name" value="GNAT_acetyltra_YdfB-like"/>
</dbReference>
<dbReference type="RefSeq" id="XP_015659435.1">
    <property type="nucleotide sequence ID" value="XM_015802034.1"/>
</dbReference>
<comment type="caution">
    <text evidence="1">The sequence shown here is derived from an EMBL/GenBank/DDBJ whole genome shotgun (WGS) entry which is preliminary data.</text>
</comment>
<name>A0A0M9G2P4_LEPPY</name>
<dbReference type="InterPro" id="IPR042573">
    <property type="entry name" value="GNAT_acetyltra_N"/>
</dbReference>
<gene>
    <name evidence="1" type="ORF">ABB37_04378</name>
</gene>
<dbReference type="EMBL" id="LGTL01000007">
    <property type="protein sequence ID" value="KPA80997.1"/>
    <property type="molecule type" value="Genomic_DNA"/>
</dbReference>
<dbReference type="OrthoDB" id="260455at2759"/>
<reference evidence="1 2" key="1">
    <citation type="submission" date="2015-07" db="EMBL/GenBank/DDBJ databases">
        <title>High-quality genome of monoxenous trypanosomatid Leptomonas pyrrhocoris.</title>
        <authorList>
            <person name="Flegontov P."/>
            <person name="Butenko A."/>
            <person name="Firsov S."/>
            <person name="Vlcek C."/>
            <person name="Logacheva M.D."/>
            <person name="Field M."/>
            <person name="Filatov D."/>
            <person name="Flegontova O."/>
            <person name="Gerasimov E."/>
            <person name="Jackson A.P."/>
            <person name="Kelly S."/>
            <person name="Opperdoes F."/>
            <person name="O'Reilly A."/>
            <person name="Votypka J."/>
            <person name="Yurchenko V."/>
            <person name="Lukes J."/>
        </authorList>
    </citation>
    <scope>NUCLEOTIDE SEQUENCE [LARGE SCALE GENOMIC DNA]</scope>
    <source>
        <strain evidence="1">H10</strain>
    </source>
</reference>
<dbReference type="Gene3D" id="3.40.630.30">
    <property type="match status" value="1"/>
</dbReference>
<dbReference type="RefSeq" id="XP_015659436.1">
    <property type="nucleotide sequence ID" value="XM_015802035.1"/>
</dbReference>
<evidence type="ECO:0008006" key="3">
    <source>
        <dbReference type="Google" id="ProtNLM"/>
    </source>
</evidence>
<proteinExistence type="predicted"/>
<protein>
    <recommendedName>
        <fullName evidence="3">N-acetyltransferase domain-containing protein</fullName>
    </recommendedName>
</protein>
<keyword evidence="2" id="KW-1185">Reference proteome</keyword>
<evidence type="ECO:0000313" key="2">
    <source>
        <dbReference type="Proteomes" id="UP000037923"/>
    </source>
</evidence>
<dbReference type="Gene3D" id="3.40.630.110">
    <property type="entry name" value="GNAT acetyltransferase-like"/>
    <property type="match status" value="1"/>
</dbReference>
<dbReference type="EMBL" id="LGTL01000007">
    <property type="protein sequence ID" value="KPA80996.1"/>
    <property type="molecule type" value="Genomic_DNA"/>
</dbReference>
<sequence>MAAPSSLRSRASEEVKRFFHYPCHSVITRSALEGYMGRVTVRGSSADSSLAARIDLGVFRVLAGCPNEEPTQGAAHSAVVVPVQPTWAPLIRLLLPLHTAYKRDLMEVAPGGFPVRRLQQLVDACPAGYTIVPITEAIAADVAKEEWSADLTGNFDDAATFVRVALGFVAIEDSSGFVAAGASTFALCDAGIEVEVDTAEAHQRRGLARVCSAHLILACLERGWQAGWDAHVPHSAVLAERLGYVVGTPYVAYTTDPLAQL</sequence>
<dbReference type="Proteomes" id="UP000037923">
    <property type="component" value="Unassembled WGS sequence"/>
</dbReference>
<dbReference type="InterPro" id="IPR016181">
    <property type="entry name" value="Acyl_CoA_acyltransferase"/>
</dbReference>
<organism evidence="1 2">
    <name type="scientific">Leptomonas pyrrhocoris</name>
    <name type="common">Firebug parasite</name>
    <dbReference type="NCBI Taxonomy" id="157538"/>
    <lineage>
        <taxon>Eukaryota</taxon>
        <taxon>Discoba</taxon>
        <taxon>Euglenozoa</taxon>
        <taxon>Kinetoplastea</taxon>
        <taxon>Metakinetoplastina</taxon>
        <taxon>Trypanosomatida</taxon>
        <taxon>Trypanosomatidae</taxon>
        <taxon>Leishmaniinae</taxon>
        <taxon>Leptomonas</taxon>
    </lineage>
</organism>
<dbReference type="OMA" id="LQGHMGN"/>
<dbReference type="Pfam" id="PF12746">
    <property type="entry name" value="GNAT_acetyltran"/>
    <property type="match status" value="1"/>
</dbReference>
<dbReference type="AlphaFoldDB" id="A0A0M9G2P4"/>
<evidence type="ECO:0000313" key="1">
    <source>
        <dbReference type="EMBL" id="KPA80997.1"/>
    </source>
</evidence>
<dbReference type="VEuPathDB" id="TriTrypDB:LpyrH10_07_1850"/>
<dbReference type="GeneID" id="26904669"/>
<dbReference type="SUPFAM" id="SSF55729">
    <property type="entry name" value="Acyl-CoA N-acyltransferases (Nat)"/>
    <property type="match status" value="1"/>
</dbReference>